<dbReference type="SUPFAM" id="SSF46689">
    <property type="entry name" value="Homeodomain-like"/>
    <property type="match status" value="1"/>
</dbReference>
<dbReference type="PROSITE" id="PS50977">
    <property type="entry name" value="HTH_TETR_2"/>
    <property type="match status" value="1"/>
</dbReference>
<reference evidence="6" key="2">
    <citation type="submission" date="2020-09" db="EMBL/GenBank/DDBJ databases">
        <authorList>
            <person name="Sun Q."/>
            <person name="Zhou Y."/>
        </authorList>
    </citation>
    <scope>NUCLEOTIDE SEQUENCE</scope>
    <source>
        <strain evidence="6">CGMCC 4.7312</strain>
    </source>
</reference>
<comment type="caution">
    <text evidence="6">The sequence shown here is derived from an EMBL/GenBank/DDBJ whole genome shotgun (WGS) entry which is preliminary data.</text>
</comment>
<dbReference type="Gene3D" id="1.10.357.10">
    <property type="entry name" value="Tetracycline Repressor, domain 2"/>
    <property type="match status" value="1"/>
</dbReference>
<evidence type="ECO:0000313" key="7">
    <source>
        <dbReference type="Proteomes" id="UP000608890"/>
    </source>
</evidence>
<dbReference type="GO" id="GO:0003677">
    <property type="term" value="F:DNA binding"/>
    <property type="evidence" value="ECO:0007669"/>
    <property type="project" value="UniProtKB-UniRule"/>
</dbReference>
<evidence type="ECO:0000259" key="5">
    <source>
        <dbReference type="PROSITE" id="PS50977"/>
    </source>
</evidence>
<protein>
    <recommendedName>
        <fullName evidence="5">HTH tetR-type domain-containing protein</fullName>
    </recommendedName>
</protein>
<evidence type="ECO:0000256" key="1">
    <source>
        <dbReference type="ARBA" id="ARBA00023015"/>
    </source>
</evidence>
<dbReference type="PANTHER" id="PTHR47506:SF1">
    <property type="entry name" value="HTH-TYPE TRANSCRIPTIONAL REGULATOR YJDC"/>
    <property type="match status" value="1"/>
</dbReference>
<keyword evidence="3" id="KW-0804">Transcription</keyword>
<proteinExistence type="predicted"/>
<reference evidence="6" key="1">
    <citation type="journal article" date="2014" name="Int. J. Syst. Evol. Microbiol.">
        <title>Complete genome sequence of Corynebacterium casei LMG S-19264T (=DSM 44701T), isolated from a smear-ripened cheese.</title>
        <authorList>
            <consortium name="US DOE Joint Genome Institute (JGI-PGF)"/>
            <person name="Walter F."/>
            <person name="Albersmeier A."/>
            <person name="Kalinowski J."/>
            <person name="Ruckert C."/>
        </authorList>
    </citation>
    <scope>NUCLEOTIDE SEQUENCE</scope>
    <source>
        <strain evidence="6">CGMCC 4.7312</strain>
    </source>
</reference>
<evidence type="ECO:0000256" key="2">
    <source>
        <dbReference type="ARBA" id="ARBA00023125"/>
    </source>
</evidence>
<gene>
    <name evidence="6" type="ORF">GCM10011608_59580</name>
</gene>
<keyword evidence="2 4" id="KW-0238">DNA-binding</keyword>
<dbReference type="AlphaFoldDB" id="A0A917U8E8"/>
<evidence type="ECO:0000313" key="6">
    <source>
        <dbReference type="EMBL" id="GGM66405.1"/>
    </source>
</evidence>
<dbReference type="PANTHER" id="PTHR47506">
    <property type="entry name" value="TRANSCRIPTIONAL REGULATORY PROTEIN"/>
    <property type="match status" value="1"/>
</dbReference>
<keyword evidence="1" id="KW-0805">Transcription regulation</keyword>
<evidence type="ECO:0000256" key="4">
    <source>
        <dbReference type="PROSITE-ProRule" id="PRU00335"/>
    </source>
</evidence>
<dbReference type="Pfam" id="PF00440">
    <property type="entry name" value="TetR_N"/>
    <property type="match status" value="1"/>
</dbReference>
<dbReference type="InterPro" id="IPR001647">
    <property type="entry name" value="HTH_TetR"/>
</dbReference>
<dbReference type="EMBL" id="BMNB01000050">
    <property type="protein sequence ID" value="GGM66405.1"/>
    <property type="molecule type" value="Genomic_DNA"/>
</dbReference>
<keyword evidence="7" id="KW-1185">Reference proteome</keyword>
<organism evidence="6 7">
    <name type="scientific">Micromonospora sonchi</name>
    <dbReference type="NCBI Taxonomy" id="1763543"/>
    <lineage>
        <taxon>Bacteria</taxon>
        <taxon>Bacillati</taxon>
        <taxon>Actinomycetota</taxon>
        <taxon>Actinomycetes</taxon>
        <taxon>Micromonosporales</taxon>
        <taxon>Micromonosporaceae</taxon>
        <taxon>Micromonospora</taxon>
    </lineage>
</organism>
<dbReference type="Proteomes" id="UP000608890">
    <property type="component" value="Unassembled WGS sequence"/>
</dbReference>
<evidence type="ECO:0000256" key="3">
    <source>
        <dbReference type="ARBA" id="ARBA00023163"/>
    </source>
</evidence>
<feature type="domain" description="HTH tetR-type" evidence="5">
    <location>
        <begin position="10"/>
        <end position="70"/>
    </location>
</feature>
<sequence>MVVTQRSTAPRRRADAVDIGMRVFADHGLTTASVQQVADRMGVSQPYVFRLFGSKRAFFLACLDELEARILRAMRQAAAGHAADPLPAIRADFRAMIADGVVTGLWLQACAVARADEMVAARCRALLGGILHEAERLSGAGAQQLRGTLALGALVVMLQALGVDLTNGSQAAIDLLRAGAATAEDVATPCVSATGKE</sequence>
<name>A0A917U8E8_9ACTN</name>
<dbReference type="InterPro" id="IPR009057">
    <property type="entry name" value="Homeodomain-like_sf"/>
</dbReference>
<accession>A0A917U8E8</accession>
<feature type="DNA-binding region" description="H-T-H motif" evidence="4">
    <location>
        <begin position="33"/>
        <end position="52"/>
    </location>
</feature>